<proteinExistence type="inferred from homology"/>
<evidence type="ECO:0000256" key="1">
    <source>
        <dbReference type="ARBA" id="ARBA00010879"/>
    </source>
</evidence>
<dbReference type="Pfam" id="PF00078">
    <property type="entry name" value="RVT_1"/>
    <property type="match status" value="1"/>
</dbReference>
<evidence type="ECO:0000313" key="5">
    <source>
        <dbReference type="Proteomes" id="UP001152622"/>
    </source>
</evidence>
<accession>A0A9Q1FPC8</accession>
<comment type="caution">
    <text evidence="4">The sequence shown here is derived from an EMBL/GenBank/DDBJ whole genome shotgun (WGS) entry which is preliminary data.</text>
</comment>
<evidence type="ECO:0000259" key="3">
    <source>
        <dbReference type="PROSITE" id="PS50878"/>
    </source>
</evidence>
<dbReference type="SUPFAM" id="SSF56672">
    <property type="entry name" value="DNA/RNA polymerases"/>
    <property type="match status" value="1"/>
</dbReference>
<dbReference type="PANTHER" id="PTHR47027">
    <property type="entry name" value="REVERSE TRANSCRIPTASE DOMAIN-CONTAINING PROTEIN"/>
    <property type="match status" value="1"/>
</dbReference>
<dbReference type="OrthoDB" id="418748at2759"/>
<evidence type="ECO:0000256" key="2">
    <source>
        <dbReference type="ARBA" id="ARBA00012180"/>
    </source>
</evidence>
<dbReference type="AlphaFoldDB" id="A0A9Q1FPC8"/>
<dbReference type="InterPro" id="IPR043502">
    <property type="entry name" value="DNA/RNA_pol_sf"/>
</dbReference>
<dbReference type="Proteomes" id="UP001152622">
    <property type="component" value="Chromosome 4"/>
</dbReference>
<reference evidence="4" key="1">
    <citation type="journal article" date="2023" name="Science">
        <title>Genome structures resolve the early diversification of teleost fishes.</title>
        <authorList>
            <person name="Parey E."/>
            <person name="Louis A."/>
            <person name="Montfort J."/>
            <person name="Bouchez O."/>
            <person name="Roques C."/>
            <person name="Iampietro C."/>
            <person name="Lluch J."/>
            <person name="Castinel A."/>
            <person name="Donnadieu C."/>
            <person name="Desvignes T."/>
            <person name="Floi Bucao C."/>
            <person name="Jouanno E."/>
            <person name="Wen M."/>
            <person name="Mejri S."/>
            <person name="Dirks R."/>
            <person name="Jansen H."/>
            <person name="Henkel C."/>
            <person name="Chen W.J."/>
            <person name="Zahm M."/>
            <person name="Cabau C."/>
            <person name="Klopp C."/>
            <person name="Thompson A.W."/>
            <person name="Robinson-Rechavi M."/>
            <person name="Braasch I."/>
            <person name="Lecointre G."/>
            <person name="Bobe J."/>
            <person name="Postlethwait J.H."/>
            <person name="Berthelot C."/>
            <person name="Roest Crollius H."/>
            <person name="Guiguen Y."/>
        </authorList>
    </citation>
    <scope>NUCLEOTIDE SEQUENCE</scope>
    <source>
        <strain evidence="4">WJC10195</strain>
    </source>
</reference>
<dbReference type="Gene3D" id="3.30.70.270">
    <property type="match status" value="1"/>
</dbReference>
<feature type="domain" description="Reverse transcriptase" evidence="3">
    <location>
        <begin position="1"/>
        <end position="180"/>
    </location>
</feature>
<dbReference type="InterPro" id="IPR000477">
    <property type="entry name" value="RT_dom"/>
</dbReference>
<evidence type="ECO:0000313" key="4">
    <source>
        <dbReference type="EMBL" id="KAJ8363293.1"/>
    </source>
</evidence>
<dbReference type="InterPro" id="IPR043128">
    <property type="entry name" value="Rev_trsase/Diguanyl_cyclase"/>
</dbReference>
<dbReference type="PANTHER" id="PTHR47027:SF28">
    <property type="entry name" value="ENDONUCLEASE-REVERSE TRANSCRIPTASE"/>
    <property type="match status" value="1"/>
</dbReference>
<sequence length="285" mass="32992">MRMLMEKYREGQKELHSVFVDLEKAYDRVPREEVWYCMRKSGVAEKYVRSVQDMYEDSVTVVRCAVGVTEAFKVGVGLHQGSALSPFLFAMVMDRLTDEVRQESPWTMMFADDIVICSESREQVEEILEKWRYALERRGMKVSRRKTEYMCVNGREDGGVSMQGVEVAKVDKFKYLGSTVQSFGEGEKLEGQEGDIASRGTAHVGQFGHKVREARLRWFGHVWRREVGYIGMRMVDMELPGKKRRGRPKRRLMDTVKEDMQAVGVTEDEAQDKNSWKQMIRCGDP</sequence>
<keyword evidence="5" id="KW-1185">Reference proteome</keyword>
<organism evidence="4 5">
    <name type="scientific">Synaphobranchus kaupii</name>
    <name type="common">Kaup's arrowtooth eel</name>
    <dbReference type="NCBI Taxonomy" id="118154"/>
    <lineage>
        <taxon>Eukaryota</taxon>
        <taxon>Metazoa</taxon>
        <taxon>Chordata</taxon>
        <taxon>Craniata</taxon>
        <taxon>Vertebrata</taxon>
        <taxon>Euteleostomi</taxon>
        <taxon>Actinopterygii</taxon>
        <taxon>Neopterygii</taxon>
        <taxon>Teleostei</taxon>
        <taxon>Anguilliformes</taxon>
        <taxon>Synaphobranchidae</taxon>
        <taxon>Synaphobranchus</taxon>
    </lineage>
</organism>
<dbReference type="EMBL" id="JAINUF010000004">
    <property type="protein sequence ID" value="KAJ8363293.1"/>
    <property type="molecule type" value="Genomic_DNA"/>
</dbReference>
<dbReference type="EC" id="3.1.26.4" evidence="2"/>
<protein>
    <recommendedName>
        <fullName evidence="2">ribonuclease H</fullName>
        <ecNumber evidence="2">3.1.26.4</ecNumber>
    </recommendedName>
</protein>
<dbReference type="PROSITE" id="PS50878">
    <property type="entry name" value="RT_POL"/>
    <property type="match status" value="1"/>
</dbReference>
<gene>
    <name evidence="4" type="ORF">SKAU_G00121240</name>
</gene>
<name>A0A9Q1FPC8_SYNKA</name>
<dbReference type="GO" id="GO:0004523">
    <property type="term" value="F:RNA-DNA hybrid ribonuclease activity"/>
    <property type="evidence" value="ECO:0007669"/>
    <property type="project" value="UniProtKB-EC"/>
</dbReference>
<comment type="similarity">
    <text evidence="1">Belongs to the beta type-B retroviral polymerase family. HERV class-II K(HML-2) pol subfamily.</text>
</comment>